<sequence>MIVGVLIAIAVYLIAAVYVANWYFGRRHGVKGRVGFYQFGEKQDAGTKIASLVGAAWPISPFFPKVRNPELCRHSEHVLARARQS</sequence>
<dbReference type="Proteomes" id="UP001609219">
    <property type="component" value="Unassembled WGS sequence"/>
</dbReference>
<comment type="caution">
    <text evidence="3">The sequence shown here is derived from an EMBL/GenBank/DDBJ whole genome shotgun (WGS) entry which is preliminary data.</text>
</comment>
<feature type="transmembrane region" description="Helical" evidence="1">
    <location>
        <begin position="6"/>
        <end position="24"/>
    </location>
</feature>
<keyword evidence="1" id="KW-0812">Transmembrane</keyword>
<keyword evidence="5" id="KW-1185">Reference proteome</keyword>
<evidence type="ECO:0000313" key="5">
    <source>
        <dbReference type="Proteomes" id="UP001609219"/>
    </source>
</evidence>
<gene>
    <name evidence="3" type="ORF">ACHIPV_04505</name>
    <name evidence="2" type="ORF">ACHIRB_10730</name>
</gene>
<name>A0ABW7KL27_9NOCA</name>
<proteinExistence type="predicted"/>
<keyword evidence="1" id="KW-0472">Membrane</keyword>
<evidence type="ECO:0000313" key="3">
    <source>
        <dbReference type="EMBL" id="MFH5241146.1"/>
    </source>
</evidence>
<dbReference type="EMBL" id="JBIMSP010000004">
    <property type="protein sequence ID" value="MFH5241146.1"/>
    <property type="molecule type" value="Genomic_DNA"/>
</dbReference>
<accession>A0ABW7KL27</accession>
<dbReference type="EMBL" id="JBIMSN010000042">
    <property type="protein sequence ID" value="MFH5229046.1"/>
    <property type="molecule type" value="Genomic_DNA"/>
</dbReference>
<reference evidence="4 5" key="1">
    <citation type="submission" date="2024-10" db="EMBL/GenBank/DDBJ databases">
        <authorList>
            <person name="Riesco R."/>
        </authorList>
    </citation>
    <scope>NUCLEOTIDE SEQUENCE [LARGE SCALE GENOMIC DNA]</scope>
    <source>
        <strain evidence="3 4">NCIMB 15448</strain>
        <strain evidence="2 5">NCIMB 15450</strain>
    </source>
</reference>
<evidence type="ECO:0000313" key="2">
    <source>
        <dbReference type="EMBL" id="MFH5229046.1"/>
    </source>
</evidence>
<keyword evidence="1" id="KW-1133">Transmembrane helix</keyword>
<evidence type="ECO:0000313" key="4">
    <source>
        <dbReference type="Proteomes" id="UP001609176"/>
    </source>
</evidence>
<dbReference type="Proteomes" id="UP001609176">
    <property type="component" value="Unassembled WGS sequence"/>
</dbReference>
<organism evidence="3 4">
    <name type="scientific">Antrihabitans spumae</name>
    <dbReference type="NCBI Taxonomy" id="3373370"/>
    <lineage>
        <taxon>Bacteria</taxon>
        <taxon>Bacillati</taxon>
        <taxon>Actinomycetota</taxon>
        <taxon>Actinomycetes</taxon>
        <taxon>Mycobacteriales</taxon>
        <taxon>Nocardiaceae</taxon>
        <taxon>Antrihabitans</taxon>
    </lineage>
</organism>
<evidence type="ECO:0000256" key="1">
    <source>
        <dbReference type="SAM" id="Phobius"/>
    </source>
</evidence>
<protein>
    <submittedName>
        <fullName evidence="3">Uncharacterized protein</fullName>
    </submittedName>
</protein>
<dbReference type="RefSeq" id="WP_395123618.1">
    <property type="nucleotide sequence ID" value="NZ_JBIMSN010000042.1"/>
</dbReference>